<keyword evidence="3" id="KW-1185">Reference proteome</keyword>
<sequence length="139" mass="16530">MMLRLRYIILTICFIFTLHLSSQAQQNFEAIESEKIAYITKELKLSPSEAERFFPIYNQYNKEMWDLKRAKRGFNVRGNSLNAEKRDVIAFDAKEVELKKSYRAEFAKIVGQTRASQFFQVEEDFFNLLRSKIQNSRKK</sequence>
<feature type="chain" id="PRO_5046821112" evidence="1">
    <location>
        <begin position="25"/>
        <end position="139"/>
    </location>
</feature>
<dbReference type="EMBL" id="JACOIJ010000007">
    <property type="protein sequence ID" value="MBD1429051.1"/>
    <property type="molecule type" value="Genomic_DNA"/>
</dbReference>
<name>A0ABR7YCQ0_9SPHI</name>
<comment type="caution">
    <text evidence="2">The sequence shown here is derived from an EMBL/GenBank/DDBJ whole genome shotgun (WGS) entry which is preliminary data.</text>
</comment>
<evidence type="ECO:0000313" key="3">
    <source>
        <dbReference type="Proteomes" id="UP000651271"/>
    </source>
</evidence>
<accession>A0ABR7YCQ0</accession>
<proteinExistence type="predicted"/>
<gene>
    <name evidence="2" type="ORF">H8B04_05645</name>
</gene>
<feature type="signal peptide" evidence="1">
    <location>
        <begin position="1"/>
        <end position="24"/>
    </location>
</feature>
<organism evidence="2 3">
    <name type="scientific">Sphingobacterium litopenaei</name>
    <dbReference type="NCBI Taxonomy" id="2763500"/>
    <lineage>
        <taxon>Bacteria</taxon>
        <taxon>Pseudomonadati</taxon>
        <taxon>Bacteroidota</taxon>
        <taxon>Sphingobacteriia</taxon>
        <taxon>Sphingobacteriales</taxon>
        <taxon>Sphingobacteriaceae</taxon>
        <taxon>Sphingobacterium</taxon>
    </lineage>
</organism>
<keyword evidence="1" id="KW-0732">Signal</keyword>
<reference evidence="2 3" key="1">
    <citation type="submission" date="2020-08" db="EMBL/GenBank/DDBJ databases">
        <title>Sphingobacterium sp. DN04309 isolated from aquaculture water.</title>
        <authorList>
            <person name="Zhang M."/>
        </authorList>
    </citation>
    <scope>NUCLEOTIDE SEQUENCE [LARGE SCALE GENOMIC DNA]</scope>
    <source>
        <strain evidence="2 3">DN04309</strain>
    </source>
</reference>
<evidence type="ECO:0000256" key="1">
    <source>
        <dbReference type="SAM" id="SignalP"/>
    </source>
</evidence>
<evidence type="ECO:0000313" key="2">
    <source>
        <dbReference type="EMBL" id="MBD1429051.1"/>
    </source>
</evidence>
<protein>
    <submittedName>
        <fullName evidence="2">Uncharacterized protein</fullName>
    </submittedName>
</protein>
<dbReference type="Proteomes" id="UP000651271">
    <property type="component" value="Unassembled WGS sequence"/>
</dbReference>